<dbReference type="RefSeq" id="WP_045026242.1">
    <property type="nucleotide sequence ID" value="NZ_JRHC01000001.1"/>
</dbReference>
<reference evidence="1 2" key="1">
    <citation type="submission" date="2014-09" db="EMBL/GenBank/DDBJ databases">
        <title>Draft Genome Sequence of Draconibacterium sp. JN14CK-3.</title>
        <authorList>
            <person name="Dong C."/>
            <person name="Lai Q."/>
            <person name="Shao Z."/>
        </authorList>
    </citation>
    <scope>NUCLEOTIDE SEQUENCE [LARGE SCALE GENOMIC DNA]</scope>
    <source>
        <strain evidence="1 2">JN14CK-3</strain>
    </source>
</reference>
<dbReference type="Proteomes" id="UP000032544">
    <property type="component" value="Unassembled WGS sequence"/>
</dbReference>
<dbReference type="SUPFAM" id="SSF102405">
    <property type="entry name" value="MCP/YpsA-like"/>
    <property type="match status" value="1"/>
</dbReference>
<dbReference type="InterPro" id="IPR024755">
    <property type="entry name" value="cpYpsA"/>
</dbReference>
<comment type="caution">
    <text evidence="1">The sequence shown here is derived from an EMBL/GenBank/DDBJ whole genome shotgun (WGS) entry which is preliminary data.</text>
</comment>
<protein>
    <recommendedName>
        <fullName evidence="3">Molybdenum cofactor carrier</fullName>
    </recommendedName>
</protein>
<dbReference type="AlphaFoldDB" id="A0A0D8JCQ6"/>
<organism evidence="1 2">
    <name type="scientific">Draconibacterium sediminis</name>
    <dbReference type="NCBI Taxonomy" id="1544798"/>
    <lineage>
        <taxon>Bacteria</taxon>
        <taxon>Pseudomonadati</taxon>
        <taxon>Bacteroidota</taxon>
        <taxon>Bacteroidia</taxon>
        <taxon>Marinilabiliales</taxon>
        <taxon>Prolixibacteraceae</taxon>
        <taxon>Draconibacterium</taxon>
    </lineage>
</organism>
<sequence length="166" mass="18499">MTKNKIQIPCQKLISGGQTGVDRAVLDACLNYSFPCGGWCPKNRKAEDGKIAAKYPLKELPEEDYAARTHRNVTDSDGTLILVSEDLTGGTLLTQQFAQKLKKPLRIVRTDTNPSHLIPWLILNNINTLNVAGPRESEWTDAYPRTYRFITELIVKIKSSASAMLP</sequence>
<evidence type="ECO:0000313" key="2">
    <source>
        <dbReference type="Proteomes" id="UP000032544"/>
    </source>
</evidence>
<name>A0A0D8JCQ6_9BACT</name>
<keyword evidence="2" id="KW-1185">Reference proteome</keyword>
<dbReference type="Pfam" id="PF12694">
    <property type="entry name" value="cpYpsA"/>
    <property type="match status" value="1"/>
</dbReference>
<proteinExistence type="predicted"/>
<dbReference type="STRING" id="1544798.LH29_04445"/>
<dbReference type="EMBL" id="JRHC01000001">
    <property type="protein sequence ID" value="KJF44707.1"/>
    <property type="molecule type" value="Genomic_DNA"/>
</dbReference>
<accession>A0A0D8JCQ6</accession>
<dbReference type="PATRIC" id="fig|1544798.3.peg.905"/>
<gene>
    <name evidence="1" type="ORF">LH29_04445</name>
</gene>
<evidence type="ECO:0008006" key="3">
    <source>
        <dbReference type="Google" id="ProtNLM"/>
    </source>
</evidence>
<evidence type="ECO:0000313" key="1">
    <source>
        <dbReference type="EMBL" id="KJF44707.1"/>
    </source>
</evidence>
<dbReference type="Gene3D" id="3.40.50.450">
    <property type="match status" value="1"/>
</dbReference>